<feature type="non-terminal residue" evidence="3">
    <location>
        <position position="273"/>
    </location>
</feature>
<accession>A0A371AVJ2</accession>
<sequence length="273" mass="31180">MRYTYYKNGWLHTVTDAEKKVTTYTYDKNGRLTNTKRANGTIESRTYDKAGNLKTQLDKKGSAILNRYSYQYDARGNITSVSQTEKENIASLTQTQMKYDKANRLISYNGKQVKYDADGNMTYGPLNDTMTTFKYDCRNRLIQAGDTKYEYDAEDTRIAVQTKNIREEYVTDKEAAYSQTLSVTTYKKNILGIFNKKEDTTTYIYGNGLISETSKTNGYLTYHYNHLGSTTKVTNASGKVAYQYTYGSYGEVLSGKTGIIRYLYNGQYGVQTD</sequence>
<dbReference type="AlphaFoldDB" id="A0A371AVJ2"/>
<name>A0A371AVJ2_9FIRM</name>
<dbReference type="InterPro" id="IPR056823">
    <property type="entry name" value="TEN-like_YD-shell"/>
</dbReference>
<evidence type="ECO:0000313" key="4">
    <source>
        <dbReference type="Proteomes" id="UP000255036"/>
    </source>
</evidence>
<dbReference type="InterPro" id="IPR006530">
    <property type="entry name" value="YD"/>
</dbReference>
<proteinExistence type="predicted"/>
<dbReference type="EMBL" id="QRCT01000021">
    <property type="protein sequence ID" value="RDU23587.1"/>
    <property type="molecule type" value="Genomic_DNA"/>
</dbReference>
<evidence type="ECO:0000259" key="2">
    <source>
        <dbReference type="Pfam" id="PF25023"/>
    </source>
</evidence>
<dbReference type="Gene3D" id="2.180.10.10">
    <property type="entry name" value="RHS repeat-associated core"/>
    <property type="match status" value="2"/>
</dbReference>
<comment type="caution">
    <text evidence="3">The sequence shown here is derived from an EMBL/GenBank/DDBJ whole genome shotgun (WGS) entry which is preliminary data.</text>
</comment>
<evidence type="ECO:0000313" key="3">
    <source>
        <dbReference type="EMBL" id="RDU23587.1"/>
    </source>
</evidence>
<evidence type="ECO:0000256" key="1">
    <source>
        <dbReference type="ARBA" id="ARBA00022737"/>
    </source>
</evidence>
<organism evidence="3 4">
    <name type="scientific">Anaerosacchariphilus polymeriproducens</name>
    <dbReference type="NCBI Taxonomy" id="1812858"/>
    <lineage>
        <taxon>Bacteria</taxon>
        <taxon>Bacillati</taxon>
        <taxon>Bacillota</taxon>
        <taxon>Clostridia</taxon>
        <taxon>Lachnospirales</taxon>
        <taxon>Lachnospiraceae</taxon>
        <taxon>Anaerosacchariphilus</taxon>
    </lineage>
</organism>
<dbReference type="Pfam" id="PF05593">
    <property type="entry name" value="RHS_repeat"/>
    <property type="match status" value="1"/>
</dbReference>
<dbReference type="InterPro" id="IPR050708">
    <property type="entry name" value="T6SS_VgrG/RHS"/>
</dbReference>
<dbReference type="OrthoDB" id="9815752at2"/>
<dbReference type="NCBIfam" id="TIGR01643">
    <property type="entry name" value="YD_repeat_2x"/>
    <property type="match status" value="2"/>
</dbReference>
<gene>
    <name evidence="3" type="ORF">DWV06_08805</name>
</gene>
<dbReference type="PANTHER" id="PTHR32305:SF15">
    <property type="entry name" value="PROTEIN RHSA-RELATED"/>
    <property type="match status" value="1"/>
</dbReference>
<dbReference type="InterPro" id="IPR031325">
    <property type="entry name" value="RHS_repeat"/>
</dbReference>
<keyword evidence="1" id="KW-0677">Repeat</keyword>
<dbReference type="Pfam" id="PF25023">
    <property type="entry name" value="TEN_YD-shell"/>
    <property type="match status" value="1"/>
</dbReference>
<reference evidence="3 4" key="1">
    <citation type="submission" date="2018-07" db="EMBL/GenBank/DDBJ databases">
        <title>Anaerosacharophilus polymeroproducens gen. nov. sp. nov., an anaerobic bacterium isolated from salt field.</title>
        <authorList>
            <person name="Kim W."/>
            <person name="Yang S.-H."/>
            <person name="Oh J."/>
            <person name="Lee J.-H."/>
            <person name="Kwon K.K."/>
        </authorList>
    </citation>
    <scope>NUCLEOTIDE SEQUENCE [LARGE SCALE GENOMIC DNA]</scope>
    <source>
        <strain evidence="3 4">MCWD5</strain>
    </source>
</reference>
<protein>
    <recommendedName>
        <fullName evidence="2">Teneurin-like YD-shell domain-containing protein</fullName>
    </recommendedName>
</protein>
<dbReference type="Proteomes" id="UP000255036">
    <property type="component" value="Unassembled WGS sequence"/>
</dbReference>
<dbReference type="PANTHER" id="PTHR32305">
    <property type="match status" value="1"/>
</dbReference>
<keyword evidence="4" id="KW-1185">Reference proteome</keyword>
<feature type="domain" description="Teneurin-like YD-shell" evidence="2">
    <location>
        <begin position="43"/>
        <end position="254"/>
    </location>
</feature>